<evidence type="ECO:0000313" key="2">
    <source>
        <dbReference type="Proteomes" id="UP001343257"/>
    </source>
</evidence>
<dbReference type="InterPro" id="IPR036390">
    <property type="entry name" value="WH_DNA-bd_sf"/>
</dbReference>
<comment type="caution">
    <text evidence="1">The sequence shown here is derived from an EMBL/GenBank/DDBJ whole genome shotgun (WGS) entry which is preliminary data.</text>
</comment>
<dbReference type="SUPFAM" id="SSF46785">
    <property type="entry name" value="Winged helix' DNA-binding domain"/>
    <property type="match status" value="1"/>
</dbReference>
<accession>A0ABU6PT00</accession>
<dbReference type="RefSeq" id="WP_328278062.1">
    <property type="nucleotide sequence ID" value="NZ_JARTLD010000029.1"/>
</dbReference>
<keyword evidence="2" id="KW-1185">Reference proteome</keyword>
<dbReference type="EMBL" id="JARTLD010000029">
    <property type="protein sequence ID" value="MED5018008.1"/>
    <property type="molecule type" value="Genomic_DNA"/>
</dbReference>
<dbReference type="Proteomes" id="UP001343257">
    <property type="component" value="Unassembled WGS sequence"/>
</dbReference>
<reference evidence="1 2" key="1">
    <citation type="submission" date="2023-03" db="EMBL/GenBank/DDBJ databases">
        <title>Bacillus Genome Sequencing.</title>
        <authorList>
            <person name="Dunlap C."/>
        </authorList>
    </citation>
    <scope>NUCLEOTIDE SEQUENCE [LARGE SCALE GENOMIC DNA]</scope>
    <source>
        <strain evidence="1 2">NRS-52</strain>
    </source>
</reference>
<evidence type="ECO:0000313" key="1">
    <source>
        <dbReference type="EMBL" id="MED5018008.1"/>
    </source>
</evidence>
<protein>
    <submittedName>
        <fullName evidence="1">Uncharacterized protein</fullName>
    </submittedName>
</protein>
<gene>
    <name evidence="1" type="ORF">P9847_11915</name>
</gene>
<organism evidence="1 2">
    <name type="scientific">Paenibacillus chibensis</name>
    <dbReference type="NCBI Taxonomy" id="59846"/>
    <lineage>
        <taxon>Bacteria</taxon>
        <taxon>Bacillati</taxon>
        <taxon>Bacillota</taxon>
        <taxon>Bacilli</taxon>
        <taxon>Bacillales</taxon>
        <taxon>Paenibacillaceae</taxon>
        <taxon>Paenibacillus</taxon>
    </lineage>
</organism>
<sequence length="102" mass="11831">MRADMQNLFMGIHMLYHAHSKDLTIRDMEPELARHGYKVGEREVKKELEHLTDLNFLTAHGEEYSLTGTGIEEFKEIQAMLKELCSEVLDPVEQKEKARTEA</sequence>
<proteinExistence type="predicted"/>
<name>A0ABU6PT00_9BACL</name>